<evidence type="ECO:0000313" key="3">
    <source>
        <dbReference type="Proteomes" id="UP000481861"/>
    </source>
</evidence>
<feature type="compositionally biased region" description="Basic residues" evidence="1">
    <location>
        <begin position="129"/>
        <end position="138"/>
    </location>
</feature>
<dbReference type="Proteomes" id="UP000481861">
    <property type="component" value="Unassembled WGS sequence"/>
</dbReference>
<accession>A0A7C8MBD9</accession>
<feature type="compositionally biased region" description="Low complexity" evidence="1">
    <location>
        <begin position="53"/>
        <end position="63"/>
    </location>
</feature>
<dbReference type="EMBL" id="JAADJZ010000007">
    <property type="protein sequence ID" value="KAF2873579.1"/>
    <property type="molecule type" value="Genomic_DNA"/>
</dbReference>
<sequence length="253" mass="27265">MDMDSHASPRKRVKLSPSPPPRSTAAFYQVRPANSTTAPPPATAWYQVPPAPSSAAQPTTSAPNESAAARDVDVDTDNTSELLDSSDEPSSESSSEDDDEDEDSDEASDVDTNAANAQNPNDIVNLRANRGKKPKMKLSRRDRDPGLRSFLRSFLPQLKAANAELEVQREAGTLKGREIDAADDEDEQPYIEMNLGLGVLEAQDTTTATHDTDADMNTDRSNDQPADVLANLLNHPQPEAAAGIQEVLTAEQT</sequence>
<dbReference type="InterPro" id="IPR027921">
    <property type="entry name" value="NOPCHAP1"/>
</dbReference>
<dbReference type="PANTHER" id="PTHR38489:SF1">
    <property type="entry name" value="HISTONE CHAPERONE DOMAIN-CONTAINING PROTEIN"/>
    <property type="match status" value="1"/>
</dbReference>
<dbReference type="Pfam" id="PF15370">
    <property type="entry name" value="NOPCHAP1"/>
    <property type="match status" value="1"/>
</dbReference>
<dbReference type="GO" id="GO:0000492">
    <property type="term" value="P:box C/D snoRNP assembly"/>
    <property type="evidence" value="ECO:0007669"/>
    <property type="project" value="InterPro"/>
</dbReference>
<protein>
    <submittedName>
        <fullName evidence="2">Uncharacterized protein</fullName>
    </submittedName>
</protein>
<keyword evidence="3" id="KW-1185">Reference proteome</keyword>
<feature type="region of interest" description="Disordered" evidence="1">
    <location>
        <begin position="1"/>
        <end position="146"/>
    </location>
</feature>
<comment type="caution">
    <text evidence="2">The sequence shown here is derived from an EMBL/GenBank/DDBJ whole genome shotgun (WGS) entry which is preliminary data.</text>
</comment>
<gene>
    <name evidence="2" type="ORF">BDV95DRAFT_605073</name>
</gene>
<dbReference type="PANTHER" id="PTHR38489">
    <property type="entry name" value="HISTONE CHAPERONE DOMAIN-CONTAINING PROTEIN"/>
    <property type="match status" value="1"/>
</dbReference>
<dbReference type="OrthoDB" id="1112980at2759"/>
<feature type="compositionally biased region" description="Polar residues" evidence="1">
    <location>
        <begin position="113"/>
        <end position="122"/>
    </location>
</feature>
<evidence type="ECO:0000256" key="1">
    <source>
        <dbReference type="SAM" id="MobiDB-lite"/>
    </source>
</evidence>
<evidence type="ECO:0000313" key="2">
    <source>
        <dbReference type="EMBL" id="KAF2873579.1"/>
    </source>
</evidence>
<proteinExistence type="predicted"/>
<name>A0A7C8MBD9_9PLEO</name>
<organism evidence="2 3">
    <name type="scientific">Massariosphaeria phaeospora</name>
    <dbReference type="NCBI Taxonomy" id="100035"/>
    <lineage>
        <taxon>Eukaryota</taxon>
        <taxon>Fungi</taxon>
        <taxon>Dikarya</taxon>
        <taxon>Ascomycota</taxon>
        <taxon>Pezizomycotina</taxon>
        <taxon>Dothideomycetes</taxon>
        <taxon>Pleosporomycetidae</taxon>
        <taxon>Pleosporales</taxon>
        <taxon>Pleosporales incertae sedis</taxon>
        <taxon>Massariosphaeria</taxon>
    </lineage>
</organism>
<reference evidence="2 3" key="1">
    <citation type="submission" date="2020-01" db="EMBL/GenBank/DDBJ databases">
        <authorList>
            <consortium name="DOE Joint Genome Institute"/>
            <person name="Haridas S."/>
            <person name="Albert R."/>
            <person name="Binder M."/>
            <person name="Bloem J."/>
            <person name="Labutti K."/>
            <person name="Salamov A."/>
            <person name="Andreopoulos B."/>
            <person name="Baker S.E."/>
            <person name="Barry K."/>
            <person name="Bills G."/>
            <person name="Bluhm B.H."/>
            <person name="Cannon C."/>
            <person name="Castanera R."/>
            <person name="Culley D.E."/>
            <person name="Daum C."/>
            <person name="Ezra D."/>
            <person name="Gonzalez J.B."/>
            <person name="Henrissat B."/>
            <person name="Kuo A."/>
            <person name="Liang C."/>
            <person name="Lipzen A."/>
            <person name="Lutzoni F."/>
            <person name="Magnuson J."/>
            <person name="Mondo S."/>
            <person name="Nolan M."/>
            <person name="Ohm R."/>
            <person name="Pangilinan J."/>
            <person name="Park H.-J.H."/>
            <person name="Ramirez L."/>
            <person name="Alfaro M."/>
            <person name="Sun H."/>
            <person name="Tritt A."/>
            <person name="Yoshinaga Y."/>
            <person name="Zwiers L.-H.L."/>
            <person name="Turgeon B.G."/>
            <person name="Goodwin S.B."/>
            <person name="Spatafora J.W."/>
            <person name="Crous P.W."/>
            <person name="Grigoriev I.V."/>
        </authorList>
    </citation>
    <scope>NUCLEOTIDE SEQUENCE [LARGE SCALE GENOMIC DNA]</scope>
    <source>
        <strain evidence="2 3">CBS 611.86</strain>
    </source>
</reference>
<dbReference type="AlphaFoldDB" id="A0A7C8MBD9"/>
<feature type="compositionally biased region" description="Acidic residues" evidence="1">
    <location>
        <begin position="74"/>
        <end position="109"/>
    </location>
</feature>